<dbReference type="EMBL" id="CP093313">
    <property type="protein sequence ID" value="UWZ85159.1"/>
    <property type="molecule type" value="Genomic_DNA"/>
</dbReference>
<reference evidence="1" key="1">
    <citation type="submission" date="2021-04" db="EMBL/GenBank/DDBJ databases">
        <title>Phylogenetic analysis of Acidobacteriaceae.</title>
        <authorList>
            <person name="Qiu L."/>
            <person name="Zhang Q."/>
        </authorList>
    </citation>
    <scope>NUCLEOTIDE SEQUENCE</scope>
    <source>
        <strain evidence="1">DSM 25168</strain>
    </source>
</reference>
<proteinExistence type="predicted"/>
<sequence>MGMFDEVLCNNDLFGAHRGETHQTKSLEPMFGGRLEQYEITPAGRLEFLEYVTEDHSDPNAQGMAKFGGMFAMVFTGGRKDMNYHGWLELSRFGRAKFTDGVMVAFEPERAGANHVGRLLDISAEAMRSPRVPTSDYQLAADLGALGYPGYAHLSSALRDAAEVLLDALDRDNLDARIAEALPWLPLQYPQMNWRWIVAHAKLRNRQNRLGFVVNLSARVAVAKAQCDVAEVLYRVVAELRKARLAANDTFCHVCWPPSERRYAHEKRSRVAAYWNLDTRLTEKDLAWMDLGREVKRGIK</sequence>
<dbReference type="KEGG" id="orp:MOP44_04255"/>
<protein>
    <submittedName>
        <fullName evidence="1">Uncharacterized protein</fullName>
    </submittedName>
</protein>
<dbReference type="RefSeq" id="WP_260794674.1">
    <property type="nucleotide sequence ID" value="NZ_CP093313.1"/>
</dbReference>
<dbReference type="AlphaFoldDB" id="A0A9J7BRF6"/>
<organism evidence="1 2">
    <name type="scientific">Occallatibacter riparius</name>
    <dbReference type="NCBI Taxonomy" id="1002689"/>
    <lineage>
        <taxon>Bacteria</taxon>
        <taxon>Pseudomonadati</taxon>
        <taxon>Acidobacteriota</taxon>
        <taxon>Terriglobia</taxon>
        <taxon>Terriglobales</taxon>
        <taxon>Acidobacteriaceae</taxon>
        <taxon>Occallatibacter</taxon>
    </lineage>
</organism>
<accession>A0A9J7BRF6</accession>
<evidence type="ECO:0000313" key="2">
    <source>
        <dbReference type="Proteomes" id="UP001059380"/>
    </source>
</evidence>
<gene>
    <name evidence="1" type="ORF">MOP44_04255</name>
</gene>
<dbReference type="Proteomes" id="UP001059380">
    <property type="component" value="Chromosome"/>
</dbReference>
<evidence type="ECO:0000313" key="1">
    <source>
        <dbReference type="EMBL" id="UWZ85159.1"/>
    </source>
</evidence>
<keyword evidence="2" id="KW-1185">Reference proteome</keyword>
<name>A0A9J7BRF6_9BACT</name>